<name>A0A6P0GNC4_9ACTN</name>
<dbReference type="SUPFAM" id="SSF53756">
    <property type="entry name" value="UDP-Glycosyltransferase/glycogen phosphorylase"/>
    <property type="match status" value="1"/>
</dbReference>
<dbReference type="CDD" id="cd03789">
    <property type="entry name" value="GT9_LPS_heptosyltransferase"/>
    <property type="match status" value="1"/>
</dbReference>
<protein>
    <submittedName>
        <fullName evidence="4">Glycosyltransferase family 9 protein</fullName>
    </submittedName>
</protein>
<dbReference type="InterPro" id="IPR051199">
    <property type="entry name" value="LPS_LOS_Heptosyltrfase"/>
</dbReference>
<organism evidence="4 5">
    <name type="scientific">Geodermatophilus normandii</name>
    <dbReference type="NCBI Taxonomy" id="1137989"/>
    <lineage>
        <taxon>Bacteria</taxon>
        <taxon>Bacillati</taxon>
        <taxon>Actinomycetota</taxon>
        <taxon>Actinomycetes</taxon>
        <taxon>Geodermatophilales</taxon>
        <taxon>Geodermatophilaceae</taxon>
        <taxon>Geodermatophilus</taxon>
    </lineage>
</organism>
<dbReference type="GO" id="GO:0009244">
    <property type="term" value="P:lipopolysaccharide core region biosynthetic process"/>
    <property type="evidence" value="ECO:0007669"/>
    <property type="project" value="TreeGrafter"/>
</dbReference>
<gene>
    <name evidence="4" type="ORF">GCU54_23240</name>
</gene>
<keyword evidence="1" id="KW-0328">Glycosyltransferase</keyword>
<dbReference type="GO" id="GO:0008713">
    <property type="term" value="F:ADP-heptose-lipopolysaccharide heptosyltransferase activity"/>
    <property type="evidence" value="ECO:0007669"/>
    <property type="project" value="TreeGrafter"/>
</dbReference>
<dbReference type="Proteomes" id="UP000471126">
    <property type="component" value="Unassembled WGS sequence"/>
</dbReference>
<dbReference type="Pfam" id="PF01075">
    <property type="entry name" value="Glyco_transf_9"/>
    <property type="match status" value="1"/>
</dbReference>
<evidence type="ECO:0000256" key="2">
    <source>
        <dbReference type="ARBA" id="ARBA00022679"/>
    </source>
</evidence>
<feature type="compositionally biased region" description="Basic residues" evidence="3">
    <location>
        <begin position="408"/>
        <end position="417"/>
    </location>
</feature>
<dbReference type="GO" id="GO:0005829">
    <property type="term" value="C:cytosol"/>
    <property type="evidence" value="ECO:0007669"/>
    <property type="project" value="TreeGrafter"/>
</dbReference>
<dbReference type="Gene3D" id="3.40.50.2000">
    <property type="entry name" value="Glycogen Phosphorylase B"/>
    <property type="match status" value="2"/>
</dbReference>
<proteinExistence type="predicted"/>
<reference evidence="4 5" key="1">
    <citation type="submission" date="2019-12" db="EMBL/GenBank/DDBJ databases">
        <title>WGS of CPCC 203550 I12A-02606.</title>
        <authorList>
            <person name="Jiang Z."/>
        </authorList>
    </citation>
    <scope>NUCLEOTIDE SEQUENCE [LARGE SCALE GENOMIC DNA]</scope>
    <source>
        <strain evidence="4 5">I12A-02606</strain>
    </source>
</reference>
<evidence type="ECO:0000256" key="3">
    <source>
        <dbReference type="SAM" id="MobiDB-lite"/>
    </source>
</evidence>
<dbReference type="AlphaFoldDB" id="A0A6P0GNC4"/>
<dbReference type="PANTHER" id="PTHR30160:SF1">
    <property type="entry name" value="LIPOPOLYSACCHARIDE 1,2-N-ACETYLGLUCOSAMINETRANSFERASE-RELATED"/>
    <property type="match status" value="1"/>
</dbReference>
<sequence length="417" mass="43146">MDAVPGGQVGAPPPSRPPEPAHRDRRTCVARSSPVPLTPAGALVPDVARIAVLRSNFLGDLVLTLPALAALRAAYPDAELTYLGAPWHPELLEGRPGPWDRVVVVPPWPGVRDAPGASRDSAEVRDFLAGQRDEGYDLALQLHGGGGNSNPFVTALGARVTAGARDVGAPPLDRWLPYCSDQHEVLRCLELVGLVGAVPATLEPRLAVTPADAAAADGVLPPGPEPLVALHPGAQDPRRRWPAECFAALAGALASEGARVVLVGAGDDDRRAADAIRGATTAPLLDLVGRLSLSALAGVLARCRLVVANDSGPRHLAEAVGTATVGVFLERNLLNAGPLTRRRHRVAVSVRTACPVCGVDQGRARCAHDASLVAGVPLETVRAAALDLLEDSGPAVHAAAAAQEPRTSRRPGGRAAR</sequence>
<evidence type="ECO:0000256" key="1">
    <source>
        <dbReference type="ARBA" id="ARBA00022676"/>
    </source>
</evidence>
<evidence type="ECO:0000313" key="5">
    <source>
        <dbReference type="Proteomes" id="UP000471126"/>
    </source>
</evidence>
<dbReference type="PANTHER" id="PTHR30160">
    <property type="entry name" value="TETRAACYLDISACCHARIDE 4'-KINASE-RELATED"/>
    <property type="match status" value="1"/>
</dbReference>
<feature type="region of interest" description="Disordered" evidence="3">
    <location>
        <begin position="397"/>
        <end position="417"/>
    </location>
</feature>
<comment type="caution">
    <text evidence="4">The sequence shown here is derived from an EMBL/GenBank/DDBJ whole genome shotgun (WGS) entry which is preliminary data.</text>
</comment>
<accession>A0A6P0GNC4</accession>
<evidence type="ECO:0000313" key="4">
    <source>
        <dbReference type="EMBL" id="NEM08878.1"/>
    </source>
</evidence>
<dbReference type="InterPro" id="IPR002201">
    <property type="entry name" value="Glyco_trans_9"/>
</dbReference>
<feature type="region of interest" description="Disordered" evidence="3">
    <location>
        <begin position="1"/>
        <end position="25"/>
    </location>
</feature>
<keyword evidence="2 4" id="KW-0808">Transferase</keyword>
<dbReference type="EMBL" id="JAAGWE010000047">
    <property type="protein sequence ID" value="NEM08878.1"/>
    <property type="molecule type" value="Genomic_DNA"/>
</dbReference>